<evidence type="ECO:0000256" key="23">
    <source>
        <dbReference type="RuleBase" id="RU000488"/>
    </source>
</evidence>
<comment type="catalytic activity">
    <reaction evidence="16">
        <text>phosphoenolpyruvate(in) + citrate(out) = phosphoenolpyruvate(out) + citrate(in)</text>
        <dbReference type="Rhea" id="RHEA:72487"/>
        <dbReference type="ChEBI" id="CHEBI:16947"/>
        <dbReference type="ChEBI" id="CHEBI:58702"/>
    </reaction>
</comment>
<evidence type="ECO:0007829" key="26">
    <source>
        <dbReference type="PeptideAtlas" id="A0A9L0TRY8"/>
    </source>
</evidence>
<evidence type="ECO:0000256" key="9">
    <source>
        <dbReference type="ARBA" id="ARBA00036042"/>
    </source>
</evidence>
<organism evidence="24 25">
    <name type="scientific">Equus caballus</name>
    <name type="common">Horse</name>
    <dbReference type="NCBI Taxonomy" id="9796"/>
    <lineage>
        <taxon>Eukaryota</taxon>
        <taxon>Metazoa</taxon>
        <taxon>Chordata</taxon>
        <taxon>Craniata</taxon>
        <taxon>Vertebrata</taxon>
        <taxon>Euteleostomi</taxon>
        <taxon>Mammalia</taxon>
        <taxon>Eutheria</taxon>
        <taxon>Laurasiatheria</taxon>
        <taxon>Perissodactyla</taxon>
        <taxon>Equidae</taxon>
        <taxon>Equus</taxon>
    </lineage>
</organism>
<evidence type="ECO:0000256" key="17">
    <source>
        <dbReference type="ARBA" id="ARBA00072512"/>
    </source>
</evidence>
<evidence type="ECO:0000256" key="1">
    <source>
        <dbReference type="ARBA" id="ARBA00004225"/>
    </source>
</evidence>
<feature type="repeat" description="Solcar" evidence="21">
    <location>
        <begin position="176"/>
        <end position="264"/>
    </location>
</feature>
<dbReference type="GeneTree" id="ENSGT00550000074856"/>
<evidence type="ECO:0000256" key="11">
    <source>
        <dbReference type="ARBA" id="ARBA00036668"/>
    </source>
</evidence>
<dbReference type="GO" id="GO:0016192">
    <property type="term" value="P:vesicle-mediated transport"/>
    <property type="evidence" value="ECO:0007669"/>
    <property type="project" value="InterPro"/>
</dbReference>
<protein>
    <recommendedName>
        <fullName evidence="17">Tricarboxylate transport protein, mitochondrial</fullName>
    </recommendedName>
    <alternativeName>
        <fullName evidence="12">Citrate transport protein</fullName>
    </alternativeName>
    <alternativeName>
        <fullName evidence="18">Solute carrier family 25 member 1</fullName>
    </alternativeName>
    <alternativeName>
        <fullName evidence="19">Tricarboxylate carrier protein</fullName>
    </alternativeName>
</protein>
<keyword evidence="8 21" id="KW-0472">Membrane</keyword>
<evidence type="ECO:0000256" key="6">
    <source>
        <dbReference type="ARBA" id="ARBA00022989"/>
    </source>
</evidence>
<evidence type="ECO:0000256" key="3">
    <source>
        <dbReference type="ARBA" id="ARBA00022448"/>
    </source>
</evidence>
<dbReference type="FunFam" id="1.50.40.10:FF:000007">
    <property type="entry name" value="Mitochondrial tricarboxylate transport protein-like"/>
    <property type="match status" value="1"/>
</dbReference>
<keyword evidence="3 23" id="KW-0813">Transport</keyword>
<dbReference type="Pfam" id="PF00153">
    <property type="entry name" value="Mito_carr"/>
    <property type="match status" value="3"/>
</dbReference>
<dbReference type="GO" id="GO:0006886">
    <property type="term" value="P:intracellular protein transport"/>
    <property type="evidence" value="ECO:0007669"/>
    <property type="project" value="UniProtKB-UniRule"/>
</dbReference>
<comment type="catalytic activity">
    <reaction evidence="10">
        <text>citrate(out) + succinate(in) = citrate(in) + succinate(out)</text>
        <dbReference type="Rhea" id="RHEA:28835"/>
        <dbReference type="ChEBI" id="CHEBI:16947"/>
        <dbReference type="ChEBI" id="CHEBI:30031"/>
    </reaction>
</comment>
<name>A0A9L0TRY8_HORSE</name>
<dbReference type="InterPro" id="IPR000547">
    <property type="entry name" value="Clathrin_H-chain/VPS_repeat"/>
</dbReference>
<evidence type="ECO:0000256" key="4">
    <source>
        <dbReference type="ARBA" id="ARBA00022692"/>
    </source>
</evidence>
<comment type="function">
    <text evidence="20">Mitochondrial electroneutral antiporter that exports citrate from the mitochondria into the cytosol in exchange for malate. Also able to mediate the exchange of citrate for isocitrate, phosphoenolpyruvate, cis-aconitate and to a lesser extent trans-aconitate, maleate and succinate. In the cytoplasm, citrate plays important roles in fatty acid and sterol synthesis, regulation of glycolysis, protein acetylation, and other physiopathological processes.</text>
</comment>
<evidence type="ECO:0000256" key="13">
    <source>
        <dbReference type="ARBA" id="ARBA00047569"/>
    </source>
</evidence>
<evidence type="ECO:0000256" key="15">
    <source>
        <dbReference type="ARBA" id="ARBA00048949"/>
    </source>
</evidence>
<evidence type="ECO:0000256" key="8">
    <source>
        <dbReference type="ARBA" id="ARBA00023136"/>
    </source>
</evidence>
<dbReference type="AlphaFoldDB" id="A0A9L0TRY8"/>
<comment type="similarity">
    <text evidence="2 23">Belongs to the mitochondrial carrier (TC 2.A.29) family.</text>
</comment>
<dbReference type="InterPro" id="IPR049563">
    <property type="entry name" value="TXTP-like"/>
</dbReference>
<evidence type="ECO:0000256" key="12">
    <source>
        <dbReference type="ARBA" id="ARBA00042640"/>
    </source>
</evidence>
<dbReference type="Proteomes" id="UP000002281">
    <property type="component" value="Chromosome 8"/>
</dbReference>
<dbReference type="Gene3D" id="1.25.40.10">
    <property type="entry name" value="Tetratricopeptide repeat domain"/>
    <property type="match status" value="1"/>
</dbReference>
<dbReference type="PROSITE" id="PS50236">
    <property type="entry name" value="CHCR"/>
    <property type="match status" value="1"/>
</dbReference>
<comment type="catalytic activity">
    <reaction evidence="13">
        <text>D-threo-isocitrate(in) + citrate(out) = D-threo-isocitrate(out) + citrate(in)</text>
        <dbReference type="Rhea" id="RHEA:72471"/>
        <dbReference type="ChEBI" id="CHEBI:15562"/>
        <dbReference type="ChEBI" id="CHEBI:16947"/>
    </reaction>
</comment>
<comment type="catalytic activity">
    <reaction evidence="14">
        <text>maleate(in) + citrate(out) = maleate(out) + citrate(in)</text>
        <dbReference type="Rhea" id="RHEA:72491"/>
        <dbReference type="ChEBI" id="CHEBI:16947"/>
        <dbReference type="ChEBI" id="CHEBI:30780"/>
    </reaction>
</comment>
<dbReference type="InterPro" id="IPR055358">
    <property type="entry name" value="CHCR"/>
</dbReference>
<keyword evidence="26" id="KW-1267">Proteomics identification</keyword>
<dbReference type="InterPro" id="IPR018108">
    <property type="entry name" value="MCP_transmembrane"/>
</dbReference>
<evidence type="ECO:0000313" key="24">
    <source>
        <dbReference type="Ensembl" id="ENSECAP00000089447.1"/>
    </source>
</evidence>
<evidence type="ECO:0000256" key="5">
    <source>
        <dbReference type="ARBA" id="ARBA00022737"/>
    </source>
</evidence>
<evidence type="ECO:0000256" key="2">
    <source>
        <dbReference type="ARBA" id="ARBA00006375"/>
    </source>
</evidence>
<dbReference type="InterPro" id="IPR023395">
    <property type="entry name" value="MCP_dom_sf"/>
</dbReference>
<comment type="catalytic activity">
    <reaction evidence="11">
        <text>citrate(out) + (S)-malate(in) = citrate(in) + (S)-malate(out)</text>
        <dbReference type="Rhea" id="RHEA:72483"/>
        <dbReference type="ChEBI" id="CHEBI:15589"/>
        <dbReference type="ChEBI" id="CHEBI:16947"/>
    </reaction>
</comment>
<dbReference type="Pfam" id="PF00637">
    <property type="entry name" value="Clathrin"/>
    <property type="match status" value="1"/>
</dbReference>
<keyword evidence="6" id="KW-1133">Transmembrane helix</keyword>
<dbReference type="PANTHER" id="PTHR45788:SF4">
    <property type="entry name" value="TRICARBOXYLATE TRANSPORT PROTEIN, MITOCHONDRIAL"/>
    <property type="match status" value="1"/>
</dbReference>
<sequence>MINHPTDAWREGQFKDIIAKVADVELCCKALQFHVDYRPLLINHLRLMLAPRLDHTRTVGFFSKAGQLPLVKPYLWSVQGHNNKSVNEALNHLLMEEEDYQNPRRASVNAYDNFDNIALAQRLENHQLIEFRHIVAYLYKGSSWWAQSVALCKKDHLYKVDRLDALESLHKQEERVVEPSLLLFGGLAGGIEICITFPTEYVKTQLQLDERSHPPRYRGIGDCVRQTVRSHGVLGLYRGLSSLLYGSIPKAAVRFGTFEFLSNHMRDAQGRLDSTRGLLCGLGAGVAEAVVVVCPMETIKVKFIHDQTSSNPKYRGFFHGVREIVREQGLKGTYQGLTATVLKQGSNQAIRFFVMTSLRNWYRGDNPNKPMNPLITGVFGAIAGAASVFGNTPLDVIKTRMQGLEAHKYRNTWDCGLQILRNEGLKAFYKGTVPRLGRVCLDVAIVFIIYDEVVKLLNKVWKTD</sequence>
<feature type="repeat" description="CHCR" evidence="22">
    <location>
        <begin position="46"/>
        <end position="195"/>
    </location>
</feature>
<evidence type="ECO:0000256" key="7">
    <source>
        <dbReference type="ARBA" id="ARBA00023128"/>
    </source>
</evidence>
<dbReference type="PANTHER" id="PTHR45788">
    <property type="entry name" value="SUCCINATE/FUMARATE MITOCHONDRIAL TRANSPORTER-RELATED"/>
    <property type="match status" value="1"/>
</dbReference>
<comment type="catalytic activity">
    <reaction evidence="15">
        <text>trans-aconitate(in) + citrate(out) = trans-aconitate(out) + citrate(in)</text>
        <dbReference type="Rhea" id="RHEA:72479"/>
        <dbReference type="ChEBI" id="CHEBI:15708"/>
        <dbReference type="ChEBI" id="CHEBI:16947"/>
    </reaction>
</comment>
<evidence type="ECO:0000313" key="25">
    <source>
        <dbReference type="Proteomes" id="UP000002281"/>
    </source>
</evidence>
<evidence type="ECO:0000256" key="21">
    <source>
        <dbReference type="PROSITE-ProRule" id="PRU00282"/>
    </source>
</evidence>
<evidence type="ECO:0000256" key="16">
    <source>
        <dbReference type="ARBA" id="ARBA00049256"/>
    </source>
</evidence>
<evidence type="ECO:0000256" key="22">
    <source>
        <dbReference type="PROSITE-ProRule" id="PRU01006"/>
    </source>
</evidence>
<feature type="repeat" description="Solcar" evidence="21">
    <location>
        <begin position="371"/>
        <end position="456"/>
    </location>
</feature>
<evidence type="ECO:0000256" key="10">
    <source>
        <dbReference type="ARBA" id="ARBA00036264"/>
    </source>
</evidence>
<dbReference type="Ensembl" id="ENSECAT00000089070.1">
    <property type="protein sequence ID" value="ENSECAP00000089447.1"/>
    <property type="gene ID" value="ENSECAG00000021409.4"/>
</dbReference>
<dbReference type="InterPro" id="IPR011990">
    <property type="entry name" value="TPR-like_helical_dom_sf"/>
</dbReference>
<evidence type="ECO:0000256" key="14">
    <source>
        <dbReference type="ARBA" id="ARBA00048440"/>
    </source>
</evidence>
<reference evidence="24 25" key="1">
    <citation type="journal article" date="2009" name="Science">
        <title>Genome sequence, comparative analysis, and population genetics of the domestic horse.</title>
        <authorList>
            <consortium name="Broad Institute Genome Sequencing Platform"/>
            <consortium name="Broad Institute Whole Genome Assembly Team"/>
            <person name="Wade C.M."/>
            <person name="Giulotto E."/>
            <person name="Sigurdsson S."/>
            <person name="Zoli M."/>
            <person name="Gnerre S."/>
            <person name="Imsland F."/>
            <person name="Lear T.L."/>
            <person name="Adelson D.L."/>
            <person name="Bailey E."/>
            <person name="Bellone R.R."/>
            <person name="Bloecker H."/>
            <person name="Distl O."/>
            <person name="Edgar R.C."/>
            <person name="Garber M."/>
            <person name="Leeb T."/>
            <person name="Mauceli E."/>
            <person name="MacLeod J.N."/>
            <person name="Penedo M.C.T."/>
            <person name="Raison J.M."/>
            <person name="Sharpe T."/>
            <person name="Vogel J."/>
            <person name="Andersson L."/>
            <person name="Antczak D.F."/>
            <person name="Biagi T."/>
            <person name="Binns M.M."/>
            <person name="Chowdhary B.P."/>
            <person name="Coleman S.J."/>
            <person name="Della Valle G."/>
            <person name="Fryc S."/>
            <person name="Guerin G."/>
            <person name="Hasegawa T."/>
            <person name="Hill E.W."/>
            <person name="Jurka J."/>
            <person name="Kiialainen A."/>
            <person name="Lindgren G."/>
            <person name="Liu J."/>
            <person name="Magnani E."/>
            <person name="Mickelson J.R."/>
            <person name="Murray J."/>
            <person name="Nergadze S.G."/>
            <person name="Onofrio R."/>
            <person name="Pedroni S."/>
            <person name="Piras M.F."/>
            <person name="Raudsepp T."/>
            <person name="Rocchi M."/>
            <person name="Roeed K.H."/>
            <person name="Ryder O.A."/>
            <person name="Searle S."/>
            <person name="Skow L."/>
            <person name="Swinburne J.E."/>
            <person name="Syvaenen A.C."/>
            <person name="Tozaki T."/>
            <person name="Valberg S.J."/>
            <person name="Vaudin M."/>
            <person name="White J.R."/>
            <person name="Zody M.C."/>
            <person name="Lander E.S."/>
            <person name="Lindblad-Toh K."/>
        </authorList>
    </citation>
    <scope>NUCLEOTIDE SEQUENCE [LARGE SCALE GENOMIC DNA]</scope>
    <source>
        <strain evidence="24 25">Thoroughbred</strain>
    </source>
</reference>
<evidence type="ECO:0000256" key="20">
    <source>
        <dbReference type="ARBA" id="ARBA00093390"/>
    </source>
</evidence>
<keyword evidence="25" id="KW-1185">Reference proteome</keyword>
<comment type="subcellular location">
    <subcellularLocation>
        <location evidence="1">Mitochondrion membrane</location>
        <topology evidence="1">Multi-pass membrane protein</topology>
    </subcellularLocation>
</comment>
<evidence type="ECO:0000256" key="19">
    <source>
        <dbReference type="ARBA" id="ARBA00078498"/>
    </source>
</evidence>
<dbReference type="InterPro" id="IPR016024">
    <property type="entry name" value="ARM-type_fold"/>
</dbReference>
<comment type="catalytic activity">
    <reaction evidence="9">
        <text>cis-aconitate(in) + citrate(out) = cis-aconitate(out) + citrate(in)</text>
        <dbReference type="Rhea" id="RHEA:72475"/>
        <dbReference type="ChEBI" id="CHEBI:16383"/>
        <dbReference type="ChEBI" id="CHEBI:16947"/>
    </reaction>
</comment>
<reference evidence="24" key="3">
    <citation type="submission" date="2025-09" db="UniProtKB">
        <authorList>
            <consortium name="Ensembl"/>
        </authorList>
    </citation>
    <scope>IDENTIFICATION</scope>
    <source>
        <strain evidence="24">Thoroughbred</strain>
    </source>
</reference>
<dbReference type="PROSITE" id="PS50920">
    <property type="entry name" value="SOLCAR"/>
    <property type="match status" value="3"/>
</dbReference>
<proteinExistence type="evidence at protein level"/>
<feature type="repeat" description="Solcar" evidence="21">
    <location>
        <begin position="275"/>
        <end position="361"/>
    </location>
</feature>
<dbReference type="SUPFAM" id="SSF48371">
    <property type="entry name" value="ARM repeat"/>
    <property type="match status" value="1"/>
</dbReference>
<dbReference type="SMART" id="SM00299">
    <property type="entry name" value="CLH"/>
    <property type="match status" value="1"/>
</dbReference>
<keyword evidence="5" id="KW-0677">Repeat</keyword>
<reference evidence="24" key="2">
    <citation type="submission" date="2025-08" db="UniProtKB">
        <authorList>
            <consortium name="Ensembl"/>
        </authorList>
    </citation>
    <scope>IDENTIFICATION</scope>
    <source>
        <strain evidence="24">Thoroughbred</strain>
    </source>
</reference>
<keyword evidence="4 21" id="KW-0812">Transmembrane</keyword>
<keyword evidence="7" id="KW-0496">Mitochondrion</keyword>
<dbReference type="GO" id="GO:0031966">
    <property type="term" value="C:mitochondrial membrane"/>
    <property type="evidence" value="ECO:0007669"/>
    <property type="project" value="UniProtKB-SubCell"/>
</dbReference>
<accession>A0A9L0TRY8</accession>
<dbReference type="Gene3D" id="1.50.40.10">
    <property type="entry name" value="Mitochondrial carrier domain"/>
    <property type="match status" value="1"/>
</dbReference>
<evidence type="ECO:0000256" key="18">
    <source>
        <dbReference type="ARBA" id="ARBA00077618"/>
    </source>
</evidence>
<dbReference type="SUPFAM" id="SSF103506">
    <property type="entry name" value="Mitochondrial carrier"/>
    <property type="match status" value="1"/>
</dbReference>